<keyword evidence="3" id="KW-1185">Reference proteome</keyword>
<dbReference type="Gene3D" id="1.20.120.1870">
    <property type="entry name" value="Fic/DOC protein, Fido domain"/>
    <property type="match status" value="1"/>
</dbReference>
<evidence type="ECO:0000259" key="1">
    <source>
        <dbReference type="PROSITE" id="PS51459"/>
    </source>
</evidence>
<dbReference type="EMBL" id="JBHUEH010000014">
    <property type="protein sequence ID" value="MFD1885814.1"/>
    <property type="molecule type" value="Genomic_DNA"/>
</dbReference>
<comment type="caution">
    <text evidence="2">The sequence shown here is derived from an EMBL/GenBank/DDBJ whole genome shotgun (WGS) entry which is preliminary data.</text>
</comment>
<dbReference type="PROSITE" id="PS51459">
    <property type="entry name" value="FIDO"/>
    <property type="match status" value="1"/>
</dbReference>
<dbReference type="InterPro" id="IPR036597">
    <property type="entry name" value="Fido-like_dom_sf"/>
</dbReference>
<sequence>MLEQYGGLQGIKDSSRLHFIAEQPFQESFGVELYPGLSLKAAVYLVSIARAHAFFDANKRTAAFACDTFLYLNGYHLSMSKDEYYNLVLDSAQGHMSFEEVATLIERYLIPLHT</sequence>
<dbReference type="SUPFAM" id="SSF140931">
    <property type="entry name" value="Fic-like"/>
    <property type="match status" value="1"/>
</dbReference>
<dbReference type="PANTHER" id="PTHR39426">
    <property type="entry name" value="HOMOLOGY TO DEATH-ON-CURING PROTEIN OF PHAGE P1"/>
    <property type="match status" value="1"/>
</dbReference>
<evidence type="ECO:0000313" key="2">
    <source>
        <dbReference type="EMBL" id="MFD1885814.1"/>
    </source>
</evidence>
<dbReference type="InterPro" id="IPR053737">
    <property type="entry name" value="Type_II_TA_Toxin"/>
</dbReference>
<dbReference type="Proteomes" id="UP001597233">
    <property type="component" value="Unassembled WGS sequence"/>
</dbReference>
<evidence type="ECO:0000313" key="3">
    <source>
        <dbReference type="Proteomes" id="UP001597233"/>
    </source>
</evidence>
<reference evidence="3" key="1">
    <citation type="journal article" date="2019" name="Int. J. Syst. Evol. Microbiol.">
        <title>The Global Catalogue of Microorganisms (GCM) 10K type strain sequencing project: providing services to taxonomists for standard genome sequencing and annotation.</title>
        <authorList>
            <consortium name="The Broad Institute Genomics Platform"/>
            <consortium name="The Broad Institute Genome Sequencing Center for Infectious Disease"/>
            <person name="Wu L."/>
            <person name="Ma J."/>
        </authorList>
    </citation>
    <scope>NUCLEOTIDE SEQUENCE [LARGE SCALE GENOMIC DNA]</scope>
    <source>
        <strain evidence="3">CCUG 54950</strain>
    </source>
</reference>
<dbReference type="InterPro" id="IPR003812">
    <property type="entry name" value="Fido"/>
</dbReference>
<dbReference type="NCBIfam" id="TIGR01550">
    <property type="entry name" value="DOC_P1"/>
    <property type="match status" value="1"/>
</dbReference>
<dbReference type="Pfam" id="PF02661">
    <property type="entry name" value="Fic"/>
    <property type="match status" value="1"/>
</dbReference>
<accession>A0ABW4RJF3</accession>
<dbReference type="PANTHER" id="PTHR39426:SF1">
    <property type="entry name" value="HOMOLOGY TO DEATH-ON-CURING PROTEIN OF PHAGE P1"/>
    <property type="match status" value="1"/>
</dbReference>
<organism evidence="2 3">
    <name type="scientific">Paenibacillus wenxiniae</name>
    <dbReference type="NCBI Taxonomy" id="1636843"/>
    <lineage>
        <taxon>Bacteria</taxon>
        <taxon>Bacillati</taxon>
        <taxon>Bacillota</taxon>
        <taxon>Bacilli</taxon>
        <taxon>Bacillales</taxon>
        <taxon>Paenibacillaceae</taxon>
        <taxon>Paenibacillus</taxon>
    </lineage>
</organism>
<dbReference type="RefSeq" id="WP_371834042.1">
    <property type="nucleotide sequence ID" value="NZ_JBCGUH010000004.1"/>
</dbReference>
<proteinExistence type="predicted"/>
<name>A0ABW4RJF3_9BACL</name>
<protein>
    <submittedName>
        <fullName evidence="2">Type II toxin-antitoxin system death-on-curing family toxin</fullName>
    </submittedName>
</protein>
<dbReference type="InterPro" id="IPR006440">
    <property type="entry name" value="Doc"/>
</dbReference>
<feature type="domain" description="Fido" evidence="1">
    <location>
        <begin position="1"/>
        <end position="107"/>
    </location>
</feature>
<gene>
    <name evidence="2" type="ORF">ACFSC9_09775</name>
</gene>